<sequence length="79" mass="8213">MGRHTASSRRRPESRGPARLPLLAWGLFAAAVAGLCGPLLGLSLPTALGLSATTAAAFVAMWAASLWASRSGPRNDKLR</sequence>
<keyword evidence="1" id="KW-0812">Transmembrane</keyword>
<dbReference type="AlphaFoldDB" id="A0A931DBJ7"/>
<comment type="caution">
    <text evidence="2">The sequence shown here is derived from an EMBL/GenBank/DDBJ whole genome shotgun (WGS) entry which is preliminary data.</text>
</comment>
<feature type="transmembrane region" description="Helical" evidence="1">
    <location>
        <begin position="20"/>
        <end position="41"/>
    </location>
</feature>
<reference evidence="2" key="1">
    <citation type="submission" date="2020-11" db="EMBL/GenBank/DDBJ databases">
        <title>Sequencing the genomes of 1000 actinobacteria strains.</title>
        <authorList>
            <person name="Klenk H.-P."/>
        </authorList>
    </citation>
    <scope>NUCLEOTIDE SEQUENCE</scope>
    <source>
        <strain evidence="2">DSM 26152</strain>
    </source>
</reference>
<proteinExistence type="predicted"/>
<gene>
    <name evidence="2" type="ORF">IW252_002636</name>
</gene>
<evidence type="ECO:0000313" key="2">
    <source>
        <dbReference type="EMBL" id="MBG6085869.1"/>
    </source>
</evidence>
<dbReference type="EMBL" id="JADOTZ010000001">
    <property type="protein sequence ID" value="MBG6085869.1"/>
    <property type="molecule type" value="Genomic_DNA"/>
</dbReference>
<organism evidence="2 3">
    <name type="scientific">Zhihengliuella flava</name>
    <dbReference type="NCBI Taxonomy" id="1285193"/>
    <lineage>
        <taxon>Bacteria</taxon>
        <taxon>Bacillati</taxon>
        <taxon>Actinomycetota</taxon>
        <taxon>Actinomycetes</taxon>
        <taxon>Micrococcales</taxon>
        <taxon>Micrococcaceae</taxon>
        <taxon>Zhihengliuella</taxon>
    </lineage>
</organism>
<evidence type="ECO:0000313" key="3">
    <source>
        <dbReference type="Proteomes" id="UP000625033"/>
    </source>
</evidence>
<evidence type="ECO:0000256" key="1">
    <source>
        <dbReference type="SAM" id="Phobius"/>
    </source>
</evidence>
<accession>A0A931DBJ7</accession>
<keyword evidence="1" id="KW-1133">Transmembrane helix</keyword>
<name>A0A931DBJ7_9MICC</name>
<keyword evidence="3" id="KW-1185">Reference proteome</keyword>
<feature type="transmembrane region" description="Helical" evidence="1">
    <location>
        <begin position="47"/>
        <end position="69"/>
    </location>
</feature>
<keyword evidence="1" id="KW-0472">Membrane</keyword>
<protein>
    <submittedName>
        <fullName evidence="2">Uncharacterized protein</fullName>
    </submittedName>
</protein>
<dbReference type="Proteomes" id="UP000625033">
    <property type="component" value="Unassembled WGS sequence"/>
</dbReference>